<dbReference type="SUPFAM" id="SSF142338">
    <property type="entry name" value="CofD-like"/>
    <property type="match status" value="1"/>
</dbReference>
<evidence type="ECO:0000256" key="2">
    <source>
        <dbReference type="ARBA" id="ARBA00022842"/>
    </source>
</evidence>
<gene>
    <name evidence="4" type="ORF">CUN48_02910</name>
</gene>
<organism evidence="4 5">
    <name type="scientific">Candidatus Thermofonsia Clade 3 bacterium</name>
    <dbReference type="NCBI Taxonomy" id="2364212"/>
    <lineage>
        <taxon>Bacteria</taxon>
        <taxon>Bacillati</taxon>
        <taxon>Chloroflexota</taxon>
        <taxon>Candidatus Thermofontia</taxon>
        <taxon>Candidatus Thermofonsia Clade 3</taxon>
    </lineage>
</organism>
<name>A0A2M8QFH9_9CHLR</name>
<dbReference type="Proteomes" id="UP000230790">
    <property type="component" value="Unassembled WGS sequence"/>
</dbReference>
<evidence type="ECO:0000313" key="4">
    <source>
        <dbReference type="EMBL" id="PJF48575.1"/>
    </source>
</evidence>
<dbReference type="NCBIfam" id="TIGR01819">
    <property type="entry name" value="F420_cofD"/>
    <property type="match status" value="1"/>
</dbReference>
<comment type="caution">
    <text evidence="4">The sequence shown here is derived from an EMBL/GenBank/DDBJ whole genome shotgun (WGS) entry which is preliminary data.</text>
</comment>
<dbReference type="InterPro" id="IPR010115">
    <property type="entry name" value="FbiA/CofD"/>
</dbReference>
<evidence type="ECO:0000256" key="1">
    <source>
        <dbReference type="ARBA" id="ARBA00022679"/>
    </source>
</evidence>
<evidence type="ECO:0000313" key="5">
    <source>
        <dbReference type="Proteomes" id="UP000230790"/>
    </source>
</evidence>
<dbReference type="GO" id="GO:0043743">
    <property type="term" value="F:LPPG:FO 2-phospho-L-lactate transferase activity"/>
    <property type="evidence" value="ECO:0007669"/>
    <property type="project" value="InterPro"/>
</dbReference>
<dbReference type="GO" id="GO:0000287">
    <property type="term" value="F:magnesium ion binding"/>
    <property type="evidence" value="ECO:0007669"/>
    <property type="project" value="InterPro"/>
</dbReference>
<feature type="region of interest" description="Disordered" evidence="3">
    <location>
        <begin position="321"/>
        <end position="341"/>
    </location>
</feature>
<dbReference type="Pfam" id="PF01933">
    <property type="entry name" value="CofD"/>
    <property type="match status" value="1"/>
</dbReference>
<feature type="compositionally biased region" description="Polar residues" evidence="3">
    <location>
        <begin position="327"/>
        <end position="341"/>
    </location>
</feature>
<keyword evidence="2" id="KW-0460">Magnesium</keyword>
<proteinExistence type="inferred from homology"/>
<dbReference type="InterPro" id="IPR038136">
    <property type="entry name" value="CofD-like_dom_sf"/>
</dbReference>
<dbReference type="CDD" id="cd07186">
    <property type="entry name" value="CofD_like"/>
    <property type="match status" value="1"/>
</dbReference>
<dbReference type="PANTHER" id="PTHR43007:SF1">
    <property type="entry name" value="2-PHOSPHO-L-LACTATE TRANSFERASE"/>
    <property type="match status" value="1"/>
</dbReference>
<dbReference type="HAMAP" id="MF_01257">
    <property type="entry name" value="CofD"/>
    <property type="match status" value="1"/>
</dbReference>
<keyword evidence="1 4" id="KW-0808">Transferase</keyword>
<dbReference type="EMBL" id="PGTN01000011">
    <property type="protein sequence ID" value="PJF48575.1"/>
    <property type="molecule type" value="Genomic_DNA"/>
</dbReference>
<dbReference type="PANTHER" id="PTHR43007">
    <property type="entry name" value="2-PHOSPHO-L-LACTATE TRANSFERASE"/>
    <property type="match status" value="1"/>
</dbReference>
<evidence type="ECO:0000256" key="3">
    <source>
        <dbReference type="SAM" id="MobiDB-lite"/>
    </source>
</evidence>
<dbReference type="AlphaFoldDB" id="A0A2M8QFH9"/>
<sequence>MERMNFVVFAGGVGGAKLADGMARSMDDASLTIIVNTADDFELYGLHISPDLDTVMYTLAGIANPETGWGIAGDTFHNFDMLARYGASPWFHIGDRDMATHLLRTQMLRDGATLAEATRILSERLGVTARILPMTNDRVRTVVDTEEGLYHFQEYFVKLHWQPEVRSLIYEGAGEAEPLPAALRAIETADTIVIAPSNLYLSIDPILAVPGMRDALLNASAPIIAVTPIIGGEAVKGPAAKLMRELGDEPSAAAVAQHYAEFLNGFVLDERDAELQPRIEAMGMGVLLADTLMRNADDRARLACEVVTFADRLRPEKMGGCKLNLSLPPQKQPVRSTDANR</sequence>
<reference evidence="4 5" key="1">
    <citation type="submission" date="2017-11" db="EMBL/GenBank/DDBJ databases">
        <title>Evolution of Phototrophy in the Chloroflexi Phylum Driven by Horizontal Gene Transfer.</title>
        <authorList>
            <person name="Ward L.M."/>
            <person name="Hemp J."/>
            <person name="Shih P.M."/>
            <person name="Mcglynn S.E."/>
            <person name="Fischer W."/>
        </authorList>
    </citation>
    <scope>NUCLEOTIDE SEQUENCE [LARGE SCALE GENOMIC DNA]</scope>
    <source>
        <strain evidence="4">JP3_7</strain>
    </source>
</reference>
<dbReference type="Gene3D" id="3.40.50.10680">
    <property type="entry name" value="CofD-like domains"/>
    <property type="match status" value="1"/>
</dbReference>
<accession>A0A2M8QFH9</accession>
<protein>
    <submittedName>
        <fullName evidence="4">2-phospho-L-lactate transferase</fullName>
    </submittedName>
</protein>
<dbReference type="InterPro" id="IPR002882">
    <property type="entry name" value="CofD"/>
</dbReference>
<dbReference type="Gene3D" id="1.10.8.240">
    <property type="entry name" value="CofD-like domain"/>
    <property type="match status" value="1"/>
</dbReference>